<dbReference type="InParanoid" id="A8NPH2"/>
<comment type="caution">
    <text evidence="1">The sequence shown here is derived from an EMBL/GenBank/DDBJ whole genome shotgun (WGS) entry which is preliminary data.</text>
</comment>
<proteinExistence type="predicted"/>
<protein>
    <recommendedName>
        <fullName evidence="3">F-box domain-containing protein</fullName>
    </recommendedName>
</protein>
<organism evidence="1 2">
    <name type="scientific">Coprinopsis cinerea (strain Okayama-7 / 130 / ATCC MYA-4618 / FGSC 9003)</name>
    <name type="common">Inky cap fungus</name>
    <name type="synonym">Hormographiella aspergillata</name>
    <dbReference type="NCBI Taxonomy" id="240176"/>
    <lineage>
        <taxon>Eukaryota</taxon>
        <taxon>Fungi</taxon>
        <taxon>Dikarya</taxon>
        <taxon>Basidiomycota</taxon>
        <taxon>Agaricomycotina</taxon>
        <taxon>Agaricomycetes</taxon>
        <taxon>Agaricomycetidae</taxon>
        <taxon>Agaricales</taxon>
        <taxon>Agaricineae</taxon>
        <taxon>Psathyrellaceae</taxon>
        <taxon>Coprinopsis</taxon>
    </lineage>
</organism>
<dbReference type="KEGG" id="cci:CC1G_11770"/>
<dbReference type="VEuPathDB" id="FungiDB:CC1G_11770"/>
<evidence type="ECO:0000313" key="2">
    <source>
        <dbReference type="Proteomes" id="UP000001861"/>
    </source>
</evidence>
<accession>A8NPH2</accession>
<dbReference type="AlphaFoldDB" id="A8NPH2"/>
<sequence length="514" mass="58026">MCASDVEMTRFFAKLSRVSVTKLTQELTHAELTRRECSEIHPTSRDDILNITNCLGVGALLTHPLIYNGHAEHEDRARFKSHADLLSTKITTLTHIISGLQRAETLYRAAASPIHSIPNELLTRILWFATWESGGGTSFEVNERLRLVCELWNQCVMRSPEMWSRIDVVSLLKERESGGEDRRDESLALERAITLASDYPLEVVLSLTDGNFDIRSCPPERVLHISQVLQGCSDRWTCLTVEEDAIDDLVQSGWLPTRLPRPMRSLVLQGKALFREDWKSGTPYNITPDNLPTFPTEWNMTNLTHLILSGSALALTPPKPENGVGPSSTPREAYEPYTDPAPPTHFPPFVWNITHLTVQWRCAMPVLFDLIHAAPQAYFSGLGYPNGRDVFFLRSSPFFYHSNLKSVKIIQVSMSDVFFFFNGVGLSHQALEIEIEGVPLRRYQRNVNSGRTGNWVEASFGADNLDRVGATLWRKVFSPPRFDGNIKMLRIKGFPADTAQCFSNIEVIEVVDIR</sequence>
<dbReference type="RefSeq" id="XP_001835336.1">
    <property type="nucleotide sequence ID" value="XM_001835284.1"/>
</dbReference>
<dbReference type="EMBL" id="AACS02000012">
    <property type="protein sequence ID" value="EAU86462.1"/>
    <property type="molecule type" value="Genomic_DNA"/>
</dbReference>
<dbReference type="GeneID" id="6011865"/>
<gene>
    <name evidence="1" type="ORF">CC1G_11770</name>
</gene>
<dbReference type="Proteomes" id="UP000001861">
    <property type="component" value="Unassembled WGS sequence"/>
</dbReference>
<evidence type="ECO:0008006" key="3">
    <source>
        <dbReference type="Google" id="ProtNLM"/>
    </source>
</evidence>
<reference evidence="1 2" key="1">
    <citation type="journal article" date="2010" name="Proc. Natl. Acad. Sci. U.S.A.">
        <title>Insights into evolution of multicellular fungi from the assembled chromosomes of the mushroom Coprinopsis cinerea (Coprinus cinereus).</title>
        <authorList>
            <person name="Stajich J.E."/>
            <person name="Wilke S.K."/>
            <person name="Ahren D."/>
            <person name="Au C.H."/>
            <person name="Birren B.W."/>
            <person name="Borodovsky M."/>
            <person name="Burns C."/>
            <person name="Canback B."/>
            <person name="Casselton L.A."/>
            <person name="Cheng C.K."/>
            <person name="Deng J."/>
            <person name="Dietrich F.S."/>
            <person name="Fargo D.C."/>
            <person name="Farman M.L."/>
            <person name="Gathman A.C."/>
            <person name="Goldberg J."/>
            <person name="Guigo R."/>
            <person name="Hoegger P.J."/>
            <person name="Hooker J.B."/>
            <person name="Huggins A."/>
            <person name="James T.Y."/>
            <person name="Kamada T."/>
            <person name="Kilaru S."/>
            <person name="Kodira C."/>
            <person name="Kues U."/>
            <person name="Kupfer D."/>
            <person name="Kwan H.S."/>
            <person name="Lomsadze A."/>
            <person name="Li W."/>
            <person name="Lilly W.W."/>
            <person name="Ma L.J."/>
            <person name="Mackey A.J."/>
            <person name="Manning G."/>
            <person name="Martin F."/>
            <person name="Muraguchi H."/>
            <person name="Natvig D.O."/>
            <person name="Palmerini H."/>
            <person name="Ramesh M.A."/>
            <person name="Rehmeyer C.J."/>
            <person name="Roe B.A."/>
            <person name="Shenoy N."/>
            <person name="Stanke M."/>
            <person name="Ter-Hovhannisyan V."/>
            <person name="Tunlid A."/>
            <person name="Velagapudi R."/>
            <person name="Vision T.J."/>
            <person name="Zeng Q."/>
            <person name="Zolan M.E."/>
            <person name="Pukkila P.J."/>
        </authorList>
    </citation>
    <scope>NUCLEOTIDE SEQUENCE [LARGE SCALE GENOMIC DNA]</scope>
    <source>
        <strain evidence="2">Okayama-7 / 130 / ATCC MYA-4618 / FGSC 9003</strain>
    </source>
</reference>
<name>A8NPH2_COPC7</name>
<evidence type="ECO:0000313" key="1">
    <source>
        <dbReference type="EMBL" id="EAU86462.1"/>
    </source>
</evidence>
<keyword evidence="2" id="KW-1185">Reference proteome</keyword>